<reference evidence="11" key="1">
    <citation type="journal article" date="2023" name="Int. J. Syst. Evol. Microbiol.">
        <title>Mesoterricola silvestris gen. nov., sp. nov., Mesoterricola sediminis sp. nov., Geothrix oryzae sp. nov., Geothrix edaphica sp. nov., Geothrix rubra sp. nov., and Geothrix limicola sp. nov., six novel members of Acidobacteriota isolated from soils.</title>
        <authorList>
            <person name="Itoh H."/>
            <person name="Sugisawa Y."/>
            <person name="Mise K."/>
            <person name="Xu Z."/>
            <person name="Kuniyasu M."/>
            <person name="Ushijima N."/>
            <person name="Kawano K."/>
            <person name="Kobayashi E."/>
            <person name="Shiratori Y."/>
            <person name="Masuda Y."/>
            <person name="Senoo K."/>
        </authorList>
    </citation>
    <scope>NUCLEOTIDE SEQUENCE [LARGE SCALE GENOMIC DNA]</scope>
    <source>
        <strain evidence="11">Red222</strain>
    </source>
</reference>
<comment type="subcellular location">
    <subcellularLocation>
        <location evidence="2">Cell envelope</location>
    </subcellularLocation>
</comment>
<dbReference type="Proteomes" id="UP001242010">
    <property type="component" value="Chromosome"/>
</dbReference>
<dbReference type="InterPro" id="IPR012286">
    <property type="entry name" value="Tetrahaem_cytochrome"/>
</dbReference>
<evidence type="ECO:0000256" key="8">
    <source>
        <dbReference type="SAM" id="SignalP"/>
    </source>
</evidence>
<feature type="chain" id="PRO_5046097512" description="Tetrahaem cytochrome domain-containing protein" evidence="8">
    <location>
        <begin position="23"/>
        <end position="118"/>
    </location>
</feature>
<keyword evidence="11" id="KW-1185">Reference proteome</keyword>
<evidence type="ECO:0000259" key="9">
    <source>
        <dbReference type="Pfam" id="PF14537"/>
    </source>
</evidence>
<protein>
    <recommendedName>
        <fullName evidence="9">Tetrahaem cytochrome domain-containing protein</fullName>
    </recommendedName>
</protein>
<accession>A0ABM8DPK1</accession>
<evidence type="ECO:0000256" key="7">
    <source>
        <dbReference type="ARBA" id="ARBA00023004"/>
    </source>
</evidence>
<feature type="domain" description="Tetrahaem cytochrome" evidence="9">
    <location>
        <begin position="34"/>
        <end position="110"/>
    </location>
</feature>
<dbReference type="Gene3D" id="1.10.1130.10">
    <property type="entry name" value="Flavocytochrome C3, Chain A"/>
    <property type="match status" value="1"/>
</dbReference>
<evidence type="ECO:0000256" key="3">
    <source>
        <dbReference type="ARBA" id="ARBA00022448"/>
    </source>
</evidence>
<name>A0ABM8DPK1_9BACT</name>
<evidence type="ECO:0000313" key="11">
    <source>
        <dbReference type="Proteomes" id="UP001242010"/>
    </source>
</evidence>
<dbReference type="SUPFAM" id="SSF48695">
    <property type="entry name" value="Multiheme cytochromes"/>
    <property type="match status" value="1"/>
</dbReference>
<keyword evidence="4" id="KW-0349">Heme</keyword>
<evidence type="ECO:0000256" key="2">
    <source>
        <dbReference type="ARBA" id="ARBA00004196"/>
    </source>
</evidence>
<keyword evidence="8" id="KW-0732">Signal</keyword>
<evidence type="ECO:0000256" key="1">
    <source>
        <dbReference type="ARBA" id="ARBA00001926"/>
    </source>
</evidence>
<dbReference type="InterPro" id="IPR036280">
    <property type="entry name" value="Multihaem_cyt_sf"/>
</dbReference>
<evidence type="ECO:0000256" key="4">
    <source>
        <dbReference type="ARBA" id="ARBA00022617"/>
    </source>
</evidence>
<feature type="signal peptide" evidence="8">
    <location>
        <begin position="1"/>
        <end position="22"/>
    </location>
</feature>
<gene>
    <name evidence="10" type="ORF">GETHOR_09590</name>
</gene>
<comment type="cofactor">
    <cofactor evidence="1">
        <name>heme c</name>
        <dbReference type="ChEBI" id="CHEBI:61717"/>
    </cofactor>
</comment>
<evidence type="ECO:0000256" key="5">
    <source>
        <dbReference type="ARBA" id="ARBA00022723"/>
    </source>
</evidence>
<keyword evidence="5" id="KW-0479">Metal-binding</keyword>
<keyword evidence="7" id="KW-0408">Iron</keyword>
<evidence type="ECO:0000313" key="10">
    <source>
        <dbReference type="EMBL" id="BDU68858.1"/>
    </source>
</evidence>
<dbReference type="Pfam" id="PF14537">
    <property type="entry name" value="Cytochrom_c3_2"/>
    <property type="match status" value="1"/>
</dbReference>
<dbReference type="EMBL" id="AP027079">
    <property type="protein sequence ID" value="BDU68858.1"/>
    <property type="molecule type" value="Genomic_DNA"/>
</dbReference>
<proteinExistence type="predicted"/>
<sequence>MTRTRLFATLLLGCLWASATLAQEVKTHKLTPLHTKAGVHCFDCHKEEKPTKKAVASESCMACHGDYPAMKALTKDAKPNPHDSHEGEIACTECHRQHVPPVVKCLECHEGKFKFNMK</sequence>
<evidence type="ECO:0000256" key="6">
    <source>
        <dbReference type="ARBA" id="ARBA00022982"/>
    </source>
</evidence>
<organism evidence="10 11">
    <name type="scientific">Geothrix oryzae</name>
    <dbReference type="NCBI Taxonomy" id="2927975"/>
    <lineage>
        <taxon>Bacteria</taxon>
        <taxon>Pseudomonadati</taxon>
        <taxon>Acidobacteriota</taxon>
        <taxon>Holophagae</taxon>
        <taxon>Holophagales</taxon>
        <taxon>Holophagaceae</taxon>
        <taxon>Geothrix</taxon>
    </lineage>
</organism>
<dbReference type="RefSeq" id="WP_286355494.1">
    <property type="nucleotide sequence ID" value="NZ_AP027079.1"/>
</dbReference>
<keyword evidence="3" id="KW-0813">Transport</keyword>
<keyword evidence="6" id="KW-0249">Electron transport</keyword>